<comment type="caution">
    <text evidence="2">The sequence shown here is derived from an EMBL/GenBank/DDBJ whole genome shotgun (WGS) entry which is preliminary data.</text>
</comment>
<proteinExistence type="predicted"/>
<evidence type="ECO:0000313" key="3">
    <source>
        <dbReference type="Proteomes" id="UP001215503"/>
    </source>
</evidence>
<sequence>MEHLDPPDPVIWDERRLWFEERQAAFAQGGTRGRLSEQGTALLLDLQAAFCAGAWAAVVILAGAVVEMQAEASKQARAIPARDLVWLRGMRNSLLHEDRGRPALTVEDQWVGRKDWERYARRAVEIVFALSYGESDDR</sequence>
<keyword evidence="3" id="KW-1185">Reference proteome</keyword>
<name>A0ABT5YR67_9PROT</name>
<protein>
    <recommendedName>
        <fullName evidence="4">DUF86 domain-containing protein</fullName>
    </recommendedName>
</protein>
<reference evidence="2 3" key="1">
    <citation type="submission" date="2023-03" db="EMBL/GenBank/DDBJ databases">
        <title>Fodinicurvata sp. CAU 1616 isolated from sea sendiment.</title>
        <authorList>
            <person name="Kim W."/>
        </authorList>
    </citation>
    <scope>NUCLEOTIDE SEQUENCE [LARGE SCALE GENOMIC DNA]</scope>
    <source>
        <strain evidence="2 3">CAU 1616</strain>
    </source>
</reference>
<accession>A0ABT5YR67</accession>
<feature type="transmembrane region" description="Helical" evidence="1">
    <location>
        <begin position="46"/>
        <end position="66"/>
    </location>
</feature>
<keyword evidence="1" id="KW-0472">Membrane</keyword>
<dbReference type="EMBL" id="JARHUD010000011">
    <property type="protein sequence ID" value="MDF2097271.1"/>
    <property type="molecule type" value="Genomic_DNA"/>
</dbReference>
<organism evidence="2 3">
    <name type="scientific">Aquibaculum arenosum</name>
    <dbReference type="NCBI Taxonomy" id="3032591"/>
    <lineage>
        <taxon>Bacteria</taxon>
        <taxon>Pseudomonadati</taxon>
        <taxon>Pseudomonadota</taxon>
        <taxon>Alphaproteobacteria</taxon>
        <taxon>Rhodospirillales</taxon>
        <taxon>Rhodovibrionaceae</taxon>
        <taxon>Aquibaculum</taxon>
    </lineage>
</organism>
<dbReference type="RefSeq" id="WP_275824055.1">
    <property type="nucleotide sequence ID" value="NZ_JARHUD010000011.1"/>
</dbReference>
<evidence type="ECO:0000313" key="2">
    <source>
        <dbReference type="EMBL" id="MDF2097271.1"/>
    </source>
</evidence>
<evidence type="ECO:0008006" key="4">
    <source>
        <dbReference type="Google" id="ProtNLM"/>
    </source>
</evidence>
<gene>
    <name evidence="2" type="ORF">P2G67_14925</name>
</gene>
<keyword evidence="1" id="KW-1133">Transmembrane helix</keyword>
<evidence type="ECO:0000256" key="1">
    <source>
        <dbReference type="SAM" id="Phobius"/>
    </source>
</evidence>
<dbReference type="Proteomes" id="UP001215503">
    <property type="component" value="Unassembled WGS sequence"/>
</dbReference>
<keyword evidence="1" id="KW-0812">Transmembrane</keyword>